<dbReference type="Pfam" id="PF15901">
    <property type="entry name" value="Sortilin_C"/>
    <property type="match status" value="1"/>
</dbReference>
<dbReference type="GO" id="GO:0016020">
    <property type="term" value="C:membrane"/>
    <property type="evidence" value="ECO:0007669"/>
    <property type="project" value="TreeGrafter"/>
</dbReference>
<feature type="non-terminal residue" evidence="4">
    <location>
        <position position="1"/>
    </location>
</feature>
<evidence type="ECO:0000259" key="2">
    <source>
        <dbReference type="Pfam" id="PF15901"/>
    </source>
</evidence>
<dbReference type="PANTHER" id="PTHR12106">
    <property type="entry name" value="SORTILIN RELATED"/>
    <property type="match status" value="1"/>
</dbReference>
<proteinExistence type="predicted"/>
<evidence type="ECO:0000313" key="4">
    <source>
        <dbReference type="EMBL" id="CEK70107.1"/>
    </source>
</evidence>
<feature type="non-terminal residue" evidence="4">
    <location>
        <position position="171"/>
    </location>
</feature>
<dbReference type="SUPFAM" id="SSF110296">
    <property type="entry name" value="Oligoxyloglucan reducing end-specific cellobiohydrolase"/>
    <property type="match status" value="1"/>
</dbReference>
<organism evidence="4">
    <name type="scientific">Arion vulgaris</name>
    <dbReference type="NCBI Taxonomy" id="1028688"/>
    <lineage>
        <taxon>Eukaryota</taxon>
        <taxon>Metazoa</taxon>
        <taxon>Spiralia</taxon>
        <taxon>Lophotrochozoa</taxon>
        <taxon>Mollusca</taxon>
        <taxon>Gastropoda</taxon>
        <taxon>Heterobranchia</taxon>
        <taxon>Euthyneura</taxon>
        <taxon>Panpulmonata</taxon>
        <taxon>Eupulmonata</taxon>
        <taxon>Stylommatophora</taxon>
        <taxon>Helicina</taxon>
        <taxon>Arionoidea</taxon>
        <taxon>Arionidae</taxon>
        <taxon>Arion</taxon>
    </lineage>
</organism>
<dbReference type="AlphaFoldDB" id="A0A0B6ZP00"/>
<dbReference type="Pfam" id="PF15902">
    <property type="entry name" value="Sortilin-Vps10"/>
    <property type="match status" value="1"/>
</dbReference>
<dbReference type="InterPro" id="IPR050310">
    <property type="entry name" value="VPS10-sortilin"/>
</dbReference>
<protein>
    <recommendedName>
        <fullName evidence="5">Sortilin N-terminal domain-containing protein</fullName>
    </recommendedName>
</protein>
<name>A0A0B6ZP00_9EUPU</name>
<dbReference type="GO" id="GO:0005794">
    <property type="term" value="C:Golgi apparatus"/>
    <property type="evidence" value="ECO:0007669"/>
    <property type="project" value="TreeGrafter"/>
</dbReference>
<dbReference type="GO" id="GO:0016050">
    <property type="term" value="P:vesicle organization"/>
    <property type="evidence" value="ECO:0007669"/>
    <property type="project" value="TreeGrafter"/>
</dbReference>
<evidence type="ECO:0000259" key="3">
    <source>
        <dbReference type="Pfam" id="PF15902"/>
    </source>
</evidence>
<evidence type="ECO:0008006" key="5">
    <source>
        <dbReference type="Google" id="ProtNLM"/>
    </source>
</evidence>
<dbReference type="PANTHER" id="PTHR12106:SF23">
    <property type="entry name" value="SORTILIN"/>
    <property type="match status" value="1"/>
</dbReference>
<feature type="domain" description="Sortilin N-terminal" evidence="3">
    <location>
        <begin position="3"/>
        <end position="80"/>
    </location>
</feature>
<gene>
    <name evidence="4" type="primary">ORF72852</name>
</gene>
<dbReference type="InterPro" id="IPR031777">
    <property type="entry name" value="Sortilin_C"/>
</dbReference>
<dbReference type="GO" id="GO:0005829">
    <property type="term" value="C:cytosol"/>
    <property type="evidence" value="ECO:0007669"/>
    <property type="project" value="GOC"/>
</dbReference>
<sequence>HVASNLQTTEPDVFISTDGGYNFRLVLRGPHAYEIADSGGLLVAVPLNTINPKVVKFSTDEGNCWHTYKFTNDDIKFTGLLTEPGGKSMTVSLWGYHKDTKKWTVNVIDFKTVVTRECKEEDYISWTPHTSLNNKPGYLGCFWVKVKPSRRLSRIHGAVTDITKIWTLLQK</sequence>
<accession>A0A0B6ZP00</accession>
<feature type="domain" description="Sortilin C-terminal" evidence="2">
    <location>
        <begin position="82"/>
        <end position="135"/>
    </location>
</feature>
<dbReference type="GO" id="GO:0006897">
    <property type="term" value="P:endocytosis"/>
    <property type="evidence" value="ECO:0007669"/>
    <property type="project" value="TreeGrafter"/>
</dbReference>
<dbReference type="EMBL" id="HACG01023242">
    <property type="protein sequence ID" value="CEK70107.1"/>
    <property type="molecule type" value="Transcribed_RNA"/>
</dbReference>
<dbReference type="GO" id="GO:0006895">
    <property type="term" value="P:Golgi to endosome transport"/>
    <property type="evidence" value="ECO:0007669"/>
    <property type="project" value="TreeGrafter"/>
</dbReference>
<dbReference type="InterPro" id="IPR031778">
    <property type="entry name" value="Sortilin_N"/>
</dbReference>
<keyword evidence="1" id="KW-0677">Repeat</keyword>
<reference evidence="4" key="1">
    <citation type="submission" date="2014-12" db="EMBL/GenBank/DDBJ databases">
        <title>Insight into the proteome of Arion vulgaris.</title>
        <authorList>
            <person name="Aradska J."/>
            <person name="Bulat T."/>
            <person name="Smidak R."/>
            <person name="Sarate P."/>
            <person name="Gangsoo J."/>
            <person name="Sialana F."/>
            <person name="Bilban M."/>
            <person name="Lubec G."/>
        </authorList>
    </citation>
    <scope>NUCLEOTIDE SEQUENCE</scope>
    <source>
        <tissue evidence="4">Skin</tissue>
    </source>
</reference>
<evidence type="ECO:0000256" key="1">
    <source>
        <dbReference type="ARBA" id="ARBA00022737"/>
    </source>
</evidence>